<evidence type="ECO:0000313" key="1">
    <source>
        <dbReference type="EMBL" id="KIL78919.1"/>
    </source>
</evidence>
<proteinExistence type="predicted"/>
<comment type="caution">
    <text evidence="1">The sequence shown here is derived from an EMBL/GenBank/DDBJ whole genome shotgun (WGS) entry which is preliminary data.</text>
</comment>
<protein>
    <recommendedName>
        <fullName evidence="3">Ribose 5-phosphate isomerase B</fullName>
    </recommendedName>
</protein>
<dbReference type="Proteomes" id="UP000031982">
    <property type="component" value="Unassembled WGS sequence"/>
</dbReference>
<organism evidence="1 2">
    <name type="scientific">Bacillus badius</name>
    <dbReference type="NCBI Taxonomy" id="1455"/>
    <lineage>
        <taxon>Bacteria</taxon>
        <taxon>Bacillati</taxon>
        <taxon>Bacillota</taxon>
        <taxon>Bacilli</taxon>
        <taxon>Bacillales</taxon>
        <taxon>Bacillaceae</taxon>
        <taxon>Pseudobacillus</taxon>
    </lineage>
</organism>
<accession>A0ABR5AVZ8</accession>
<keyword evidence="2" id="KW-1185">Reference proteome</keyword>
<evidence type="ECO:0008006" key="3">
    <source>
        <dbReference type="Google" id="ProtNLM"/>
    </source>
</evidence>
<gene>
    <name evidence="1" type="ORF">SD77_3720</name>
</gene>
<name>A0ABR5AVZ8_BACBA</name>
<evidence type="ECO:0000313" key="2">
    <source>
        <dbReference type="Proteomes" id="UP000031982"/>
    </source>
</evidence>
<dbReference type="EMBL" id="JXLP01000005">
    <property type="protein sequence ID" value="KIL78919.1"/>
    <property type="molecule type" value="Genomic_DNA"/>
</dbReference>
<reference evidence="1 2" key="1">
    <citation type="submission" date="2015-01" db="EMBL/GenBank/DDBJ databases">
        <title>Genome Assembly of Bacillus badius MTCC 1458.</title>
        <authorList>
            <person name="Verma A."/>
            <person name="Khatri I."/>
            <person name="Mual P."/>
            <person name="Subramanian S."/>
            <person name="Krishnamurthi S."/>
        </authorList>
    </citation>
    <scope>NUCLEOTIDE SEQUENCE [LARGE SCALE GENOMIC DNA]</scope>
    <source>
        <strain evidence="1 2">MTCC 1458</strain>
    </source>
</reference>
<sequence>MFLRNIGFFPVILHHPNTCHPSLSATKQAFLLHEKENVC</sequence>